<dbReference type="Proteomes" id="UP000253099">
    <property type="component" value="Unassembled WGS sequence"/>
</dbReference>
<comment type="similarity">
    <text evidence="1">Belongs to the IMPACT family.</text>
</comment>
<dbReference type="Gene3D" id="3.30.230.30">
    <property type="entry name" value="Impact, N-terminal domain"/>
    <property type="match status" value="1"/>
</dbReference>
<dbReference type="InterPro" id="IPR023582">
    <property type="entry name" value="Impact"/>
</dbReference>
<gene>
    <name evidence="3" type="ORF">ALNOE001_13420</name>
</gene>
<protein>
    <recommendedName>
        <fullName evidence="2">Impact N-terminal domain-containing protein</fullName>
    </recommendedName>
</protein>
<dbReference type="GO" id="GO:0005737">
    <property type="term" value="C:cytoplasm"/>
    <property type="evidence" value="ECO:0007669"/>
    <property type="project" value="TreeGrafter"/>
</dbReference>
<dbReference type="InterPro" id="IPR020569">
    <property type="entry name" value="UPF0029_Impact_CS"/>
</dbReference>
<dbReference type="PANTHER" id="PTHR16301">
    <property type="entry name" value="IMPACT-RELATED"/>
    <property type="match status" value="1"/>
</dbReference>
<proteinExistence type="inferred from homology"/>
<dbReference type="Gene3D" id="3.30.70.240">
    <property type="match status" value="1"/>
</dbReference>
<sequence length="202" mass="23117">MINMKTIAEPYQVELEIKKSQFICRIFPAKNSKEAKDIISNISKKYKDATHNCYTYIVSDGESYDDDGEPSGTAGKPMLNILKKNELNNIVAIVTRYFGGIKLGAGGLIRAYGKSVIEAINSGNIVEMKNYNIYEISTDYPNIKFIENEIRNYNLNILDKQFETKVYYKIAILDKKNINPFKDKIKNQGRLNFLNNSYLNLN</sequence>
<keyword evidence="4" id="KW-1185">Reference proteome</keyword>
<dbReference type="InterPro" id="IPR001498">
    <property type="entry name" value="Impact_N"/>
</dbReference>
<comment type="caution">
    <text evidence="3">The sequence shown here is derived from an EMBL/GenBank/DDBJ whole genome shotgun (WGS) entry which is preliminary data.</text>
</comment>
<evidence type="ECO:0000313" key="4">
    <source>
        <dbReference type="Proteomes" id="UP000253099"/>
    </source>
</evidence>
<dbReference type="AlphaFoldDB" id="A0A366MBP5"/>
<evidence type="ECO:0000313" key="3">
    <source>
        <dbReference type="EMBL" id="RBQ22949.1"/>
    </source>
</evidence>
<organism evidence="3 4">
    <name type="scientific">Candidatus Methanobinarius endosymbioticus</name>
    <dbReference type="NCBI Taxonomy" id="2006182"/>
    <lineage>
        <taxon>Archaea</taxon>
        <taxon>Methanobacteriati</taxon>
        <taxon>Methanobacteriota</taxon>
        <taxon>Methanomada group</taxon>
        <taxon>Methanobacteria</taxon>
        <taxon>Methanobacteriales</taxon>
        <taxon>Methanobacteriaceae</taxon>
        <taxon>Candidatus Methanobinarius</taxon>
    </lineage>
</organism>
<dbReference type="Pfam" id="PF01205">
    <property type="entry name" value="Impact_N"/>
    <property type="match status" value="1"/>
</dbReference>
<dbReference type="SUPFAM" id="SSF54211">
    <property type="entry name" value="Ribosomal protein S5 domain 2-like"/>
    <property type="match status" value="1"/>
</dbReference>
<dbReference type="InterPro" id="IPR036956">
    <property type="entry name" value="Impact_N_sf"/>
</dbReference>
<reference evidence="3 4" key="1">
    <citation type="submission" date="2018-06" db="EMBL/GenBank/DDBJ databases">
        <title>Genomic insight into two independent archaeal endosymbiosis events.</title>
        <authorList>
            <person name="Lind A.E."/>
            <person name="Lewis W.H."/>
            <person name="Spang A."/>
            <person name="Guy L."/>
            <person name="Embley M.T."/>
            <person name="Ettema T.J.G."/>
        </authorList>
    </citation>
    <scope>NUCLEOTIDE SEQUENCE [LARGE SCALE GENOMIC DNA]</scope>
    <source>
        <strain evidence="3">NOE</strain>
    </source>
</reference>
<accession>A0A366MBP5</accession>
<dbReference type="GO" id="GO:0006446">
    <property type="term" value="P:regulation of translational initiation"/>
    <property type="evidence" value="ECO:0007669"/>
    <property type="project" value="TreeGrafter"/>
</dbReference>
<dbReference type="PROSITE" id="PS00910">
    <property type="entry name" value="UPF0029"/>
    <property type="match status" value="1"/>
</dbReference>
<feature type="domain" description="Impact N-terminal" evidence="2">
    <location>
        <begin position="18"/>
        <end position="120"/>
    </location>
</feature>
<dbReference type="NCBIfam" id="TIGR00257">
    <property type="entry name" value="IMPACT_YIGZ"/>
    <property type="match status" value="1"/>
</dbReference>
<dbReference type="EMBL" id="NIZT01000031">
    <property type="protein sequence ID" value="RBQ22949.1"/>
    <property type="molecule type" value="Genomic_DNA"/>
</dbReference>
<evidence type="ECO:0000259" key="2">
    <source>
        <dbReference type="Pfam" id="PF01205"/>
    </source>
</evidence>
<dbReference type="InterPro" id="IPR015796">
    <property type="entry name" value="Impact_YigZ-like"/>
</dbReference>
<evidence type="ECO:0000256" key="1">
    <source>
        <dbReference type="ARBA" id="ARBA00007665"/>
    </source>
</evidence>
<dbReference type="InterPro" id="IPR020568">
    <property type="entry name" value="Ribosomal_Su5_D2-typ_SF"/>
</dbReference>
<name>A0A366MBP5_9EURY</name>
<dbReference type="PANTHER" id="PTHR16301:SF20">
    <property type="entry name" value="IMPACT FAMILY MEMBER YIGZ"/>
    <property type="match status" value="1"/>
</dbReference>